<evidence type="ECO:0000256" key="11">
    <source>
        <dbReference type="ARBA" id="ARBA00022837"/>
    </source>
</evidence>
<gene>
    <name evidence="20" type="primary">CHP2</name>
</gene>
<evidence type="ECO:0000313" key="19">
    <source>
        <dbReference type="Proteomes" id="UP000515131"/>
    </source>
</evidence>
<keyword evidence="11" id="KW-0106">Calcium</keyword>
<dbReference type="CTD" id="63928"/>
<keyword evidence="14" id="KW-0539">Nucleus</keyword>
<evidence type="ECO:0000256" key="15">
    <source>
        <dbReference type="ARBA" id="ARBA00023288"/>
    </source>
</evidence>
<keyword evidence="9" id="KW-0479">Metal-binding</keyword>
<evidence type="ECO:0000256" key="4">
    <source>
        <dbReference type="ARBA" id="ARBA00022448"/>
    </source>
</evidence>
<keyword evidence="6" id="KW-0963">Cytoplasm</keyword>
<keyword evidence="4" id="KW-0813">Transport</keyword>
<keyword evidence="12" id="KW-0653">Protein transport</keyword>
<evidence type="ECO:0000256" key="9">
    <source>
        <dbReference type="ARBA" id="ARBA00022723"/>
    </source>
</evidence>
<dbReference type="AlphaFoldDB" id="A0A6P6H9L9"/>
<evidence type="ECO:0000256" key="1">
    <source>
        <dbReference type="ARBA" id="ARBA00004123"/>
    </source>
</evidence>
<dbReference type="GeneID" id="112853118"/>
<keyword evidence="8" id="KW-0519">Myristate</keyword>
<dbReference type="SUPFAM" id="SSF47473">
    <property type="entry name" value="EF-hand"/>
    <property type="match status" value="1"/>
</dbReference>
<reference evidence="20" key="1">
    <citation type="submission" date="2025-08" db="UniProtKB">
        <authorList>
            <consortium name="RefSeq"/>
        </authorList>
    </citation>
    <scope>IDENTIFICATION</scope>
    <source>
        <tissue evidence="20">Blood</tissue>
    </source>
</reference>
<feature type="compositionally biased region" description="Basic and acidic residues" evidence="17">
    <location>
        <begin position="10"/>
        <end position="29"/>
    </location>
</feature>
<dbReference type="InterPro" id="IPR011992">
    <property type="entry name" value="EF-hand-dom_pair"/>
</dbReference>
<evidence type="ECO:0000256" key="12">
    <source>
        <dbReference type="ARBA" id="ARBA00022927"/>
    </source>
</evidence>
<dbReference type="InterPro" id="IPR051875">
    <property type="entry name" value="Calcineurin_B_homologous"/>
</dbReference>
<accession>A0A6P6H9L9</accession>
<comment type="subcellular location">
    <subcellularLocation>
        <location evidence="2">Cell membrane</location>
    </subcellularLocation>
    <subcellularLocation>
        <location evidence="3">Cytoplasm</location>
    </subcellularLocation>
    <subcellularLocation>
        <location evidence="1">Nucleus</location>
    </subcellularLocation>
</comment>
<sequence>MGSLGSHAARIPDADSIRRETGCLRDGADSSRALRTSQVLRLMVGVQVTEEQLESIADRTVQEADEDGDGAVSFLEFTKSLEKMDIEQKMSIRILK</sequence>
<evidence type="ECO:0000256" key="6">
    <source>
        <dbReference type="ARBA" id="ARBA00022490"/>
    </source>
</evidence>
<keyword evidence="5" id="KW-1003">Cell membrane</keyword>
<evidence type="ECO:0000259" key="18">
    <source>
        <dbReference type="PROSITE" id="PS50222"/>
    </source>
</evidence>
<dbReference type="GO" id="GO:0015031">
    <property type="term" value="P:protein transport"/>
    <property type="evidence" value="ECO:0007669"/>
    <property type="project" value="UniProtKB-KW"/>
</dbReference>
<evidence type="ECO:0000256" key="17">
    <source>
        <dbReference type="SAM" id="MobiDB-lite"/>
    </source>
</evidence>
<dbReference type="PROSITE" id="PS50222">
    <property type="entry name" value="EF_HAND_2"/>
    <property type="match status" value="1"/>
</dbReference>
<organism evidence="19 20">
    <name type="scientific">Puma concolor</name>
    <name type="common">Mountain lion</name>
    <name type="synonym">Felis concolor</name>
    <dbReference type="NCBI Taxonomy" id="9696"/>
    <lineage>
        <taxon>Eukaryota</taxon>
        <taxon>Metazoa</taxon>
        <taxon>Chordata</taxon>
        <taxon>Craniata</taxon>
        <taxon>Vertebrata</taxon>
        <taxon>Euteleostomi</taxon>
        <taxon>Mammalia</taxon>
        <taxon>Eutheria</taxon>
        <taxon>Laurasiatheria</taxon>
        <taxon>Carnivora</taxon>
        <taxon>Feliformia</taxon>
        <taxon>Felidae</taxon>
        <taxon>Felinae</taxon>
        <taxon>Puma</taxon>
    </lineage>
</organism>
<evidence type="ECO:0000256" key="13">
    <source>
        <dbReference type="ARBA" id="ARBA00023136"/>
    </source>
</evidence>
<evidence type="ECO:0000256" key="2">
    <source>
        <dbReference type="ARBA" id="ARBA00004236"/>
    </source>
</evidence>
<dbReference type="GO" id="GO:0005737">
    <property type="term" value="C:cytoplasm"/>
    <property type="evidence" value="ECO:0007669"/>
    <property type="project" value="UniProtKB-SubCell"/>
</dbReference>
<evidence type="ECO:0000256" key="5">
    <source>
        <dbReference type="ARBA" id="ARBA00022475"/>
    </source>
</evidence>
<dbReference type="GO" id="GO:0005886">
    <property type="term" value="C:plasma membrane"/>
    <property type="evidence" value="ECO:0007669"/>
    <property type="project" value="UniProtKB-SubCell"/>
</dbReference>
<dbReference type="Gene3D" id="1.10.238.10">
    <property type="entry name" value="EF-hand"/>
    <property type="match status" value="1"/>
</dbReference>
<keyword evidence="19" id="KW-1185">Reference proteome</keyword>
<evidence type="ECO:0000256" key="7">
    <source>
        <dbReference type="ARBA" id="ARBA00022553"/>
    </source>
</evidence>
<dbReference type="InterPro" id="IPR002048">
    <property type="entry name" value="EF_hand_dom"/>
</dbReference>
<proteinExistence type="inferred from homology"/>
<keyword evidence="7" id="KW-0597">Phosphoprotein</keyword>
<keyword evidence="15" id="KW-0449">Lipoprotein</keyword>
<dbReference type="RefSeq" id="XP_025772429.1">
    <property type="nucleotide sequence ID" value="XM_025916644.1"/>
</dbReference>
<evidence type="ECO:0000256" key="16">
    <source>
        <dbReference type="ARBA" id="ARBA00038164"/>
    </source>
</evidence>
<evidence type="ECO:0000256" key="14">
    <source>
        <dbReference type="ARBA" id="ARBA00023242"/>
    </source>
</evidence>
<evidence type="ECO:0000256" key="3">
    <source>
        <dbReference type="ARBA" id="ARBA00004496"/>
    </source>
</evidence>
<dbReference type="Proteomes" id="UP000515131">
    <property type="component" value="Unplaced"/>
</dbReference>
<dbReference type="GO" id="GO:0005509">
    <property type="term" value="F:calcium ion binding"/>
    <property type="evidence" value="ECO:0007669"/>
    <property type="project" value="InterPro"/>
</dbReference>
<feature type="domain" description="EF-hand" evidence="18">
    <location>
        <begin position="52"/>
        <end position="87"/>
    </location>
</feature>
<evidence type="ECO:0000256" key="10">
    <source>
        <dbReference type="ARBA" id="ARBA00022737"/>
    </source>
</evidence>
<dbReference type="PANTHER" id="PTHR46002">
    <property type="entry name" value="EG:114D9.1 PROTEIN-RELATED"/>
    <property type="match status" value="1"/>
</dbReference>
<keyword evidence="10" id="KW-0677">Repeat</keyword>
<evidence type="ECO:0000256" key="8">
    <source>
        <dbReference type="ARBA" id="ARBA00022707"/>
    </source>
</evidence>
<comment type="similarity">
    <text evidence="16">Belongs to the calcineurin regulatory subunit family. CHP subfamily.</text>
</comment>
<dbReference type="KEGG" id="pcoo:112853118"/>
<feature type="region of interest" description="Disordered" evidence="17">
    <location>
        <begin position="1"/>
        <end position="29"/>
    </location>
</feature>
<name>A0A6P6H9L9_PUMCO</name>
<dbReference type="PROSITE" id="PS00018">
    <property type="entry name" value="EF_HAND_1"/>
    <property type="match status" value="1"/>
</dbReference>
<dbReference type="InterPro" id="IPR018247">
    <property type="entry name" value="EF_Hand_1_Ca_BS"/>
</dbReference>
<keyword evidence="13" id="KW-0472">Membrane</keyword>
<dbReference type="GO" id="GO:0005634">
    <property type="term" value="C:nucleus"/>
    <property type="evidence" value="ECO:0007669"/>
    <property type="project" value="UniProtKB-SubCell"/>
</dbReference>
<protein>
    <submittedName>
        <fullName evidence="20">Calcineurin B homologous protein 2</fullName>
    </submittedName>
</protein>
<evidence type="ECO:0000313" key="20">
    <source>
        <dbReference type="RefSeq" id="XP_025772429.1"/>
    </source>
</evidence>